<protein>
    <submittedName>
        <fullName evidence="7">Glycosyl hydrolases family 43</fullName>
    </submittedName>
</protein>
<feature type="domain" description="Alpha-L-arabinofuranosidase B arabinose-binding" evidence="6">
    <location>
        <begin position="336"/>
        <end position="468"/>
    </location>
</feature>
<dbReference type="InterPro" id="IPR006710">
    <property type="entry name" value="Glyco_hydro_43"/>
</dbReference>
<dbReference type="Proteomes" id="UP000198226">
    <property type="component" value="Chromosome I"/>
</dbReference>
<accession>A0A1C5GY43</accession>
<evidence type="ECO:0000256" key="1">
    <source>
        <dbReference type="ARBA" id="ARBA00004834"/>
    </source>
</evidence>
<evidence type="ECO:0000259" key="6">
    <source>
        <dbReference type="Pfam" id="PF05270"/>
    </source>
</evidence>
<dbReference type="PANTHER" id="PTHR43301:SF3">
    <property type="entry name" value="ARABINAN ENDO-1,5-ALPHA-L-ARABINOSIDASE A-RELATED"/>
    <property type="match status" value="1"/>
</dbReference>
<reference evidence="8" key="1">
    <citation type="submission" date="2016-06" db="EMBL/GenBank/DDBJ databases">
        <authorList>
            <person name="Varghese N."/>
            <person name="Submissions Spin"/>
        </authorList>
    </citation>
    <scope>NUCLEOTIDE SEQUENCE [LARGE SCALE GENOMIC DNA]</scope>
    <source>
        <strain evidence="8">DSM 44983</strain>
    </source>
</reference>
<dbReference type="SUPFAM" id="SSF75005">
    <property type="entry name" value="Arabinanase/levansucrase/invertase"/>
    <property type="match status" value="1"/>
</dbReference>
<dbReference type="GO" id="GO:0046556">
    <property type="term" value="F:alpha-L-arabinofuranosidase activity"/>
    <property type="evidence" value="ECO:0007669"/>
    <property type="project" value="InterPro"/>
</dbReference>
<dbReference type="Pfam" id="PF04616">
    <property type="entry name" value="Glyco_hydro_43"/>
    <property type="match status" value="1"/>
</dbReference>
<keyword evidence="3 5" id="KW-0378">Hydrolase</keyword>
<dbReference type="PANTHER" id="PTHR43301">
    <property type="entry name" value="ARABINAN ENDO-1,5-ALPHA-L-ARABINOSIDASE"/>
    <property type="match status" value="1"/>
</dbReference>
<dbReference type="CDD" id="cd08983">
    <property type="entry name" value="GH43_Bt3655-like"/>
    <property type="match status" value="1"/>
</dbReference>
<comment type="pathway">
    <text evidence="1">Glycan metabolism; L-arabinan degradation.</text>
</comment>
<dbReference type="CDD" id="cd23399">
    <property type="entry name" value="beta-trefoil_ABD_ABFB"/>
    <property type="match status" value="1"/>
</dbReference>
<keyword evidence="8" id="KW-1185">Reference proteome</keyword>
<dbReference type="AlphaFoldDB" id="A0A1C5GY43"/>
<evidence type="ECO:0000256" key="4">
    <source>
        <dbReference type="ARBA" id="ARBA00023295"/>
    </source>
</evidence>
<dbReference type="InterPro" id="IPR023296">
    <property type="entry name" value="Glyco_hydro_beta-prop_sf"/>
</dbReference>
<dbReference type="Gene3D" id="2.80.10.50">
    <property type="match status" value="1"/>
</dbReference>
<organism evidence="7 8">
    <name type="scientific">Micromonospora rifamycinica</name>
    <dbReference type="NCBI Taxonomy" id="291594"/>
    <lineage>
        <taxon>Bacteria</taxon>
        <taxon>Bacillati</taxon>
        <taxon>Actinomycetota</taxon>
        <taxon>Actinomycetes</taxon>
        <taxon>Micromonosporales</taxon>
        <taxon>Micromonosporaceae</taxon>
        <taxon>Micromonospora</taxon>
    </lineage>
</organism>
<evidence type="ECO:0000256" key="3">
    <source>
        <dbReference type="ARBA" id="ARBA00022801"/>
    </source>
</evidence>
<evidence type="ECO:0000256" key="2">
    <source>
        <dbReference type="ARBA" id="ARBA00009865"/>
    </source>
</evidence>
<keyword evidence="4 5" id="KW-0326">Glycosidase</keyword>
<dbReference type="SUPFAM" id="SSF110221">
    <property type="entry name" value="AbfB domain"/>
    <property type="match status" value="1"/>
</dbReference>
<dbReference type="GO" id="GO:0046373">
    <property type="term" value="P:L-arabinose metabolic process"/>
    <property type="evidence" value="ECO:0007669"/>
    <property type="project" value="InterPro"/>
</dbReference>
<evidence type="ECO:0000256" key="5">
    <source>
        <dbReference type="RuleBase" id="RU361187"/>
    </source>
</evidence>
<dbReference type="EMBL" id="LT607752">
    <property type="protein sequence ID" value="SCG38081.1"/>
    <property type="molecule type" value="Genomic_DNA"/>
</dbReference>
<evidence type="ECO:0000313" key="8">
    <source>
        <dbReference type="Proteomes" id="UP000198226"/>
    </source>
</evidence>
<dbReference type="InterPro" id="IPR007934">
    <property type="entry name" value="AbfB_ABD"/>
</dbReference>
<name>A0A1C5GY43_9ACTN</name>
<dbReference type="Gene3D" id="2.115.10.20">
    <property type="entry name" value="Glycosyl hydrolase domain, family 43"/>
    <property type="match status" value="1"/>
</dbReference>
<evidence type="ECO:0000313" key="7">
    <source>
        <dbReference type="EMBL" id="SCG38081.1"/>
    </source>
</evidence>
<dbReference type="InterPro" id="IPR036195">
    <property type="entry name" value="AbfB_ABD_sf"/>
</dbReference>
<sequence>MPEGTARNTYEKPWQQCRMTYIDLWKGVSMGRLRHAALAAVLCVLGGLLVAVPARANAAGPVPHYLMTAFTNSSESNMYVYDSADATRFTLQRANAYTPPSGLVRDPSVIRHTDGYYYLVYTTGWTGNTIGIARSSDYLSWTFQRNVTIGVAPANGSTWAPEWFVDSDGSVHIVVSVSQTGTAGQFQPYRITATNTALSAWSAPAALNGIGTNHIDSFIVKVGNTYHNFMKNETTKYIEHATATALTGPWSWVGTGNWAGWGAGLEGPALVRLPDNRWRIYFDQYGAGRYYSADSSDLYGFTGKTELAGLSGTVRHFTVLRESVGDSSAPPTGNRSLRSANFPDRYVRHRDNVARIDVLTGGSPLADRQDATFQIVPGLANASCYSFRAVNGSYLRHWDFSIRLAGNDGSAVFAGDATFCSRAGLAGGGSYSFESWNHPGRYLRHYDYVLRVDPYAAGSTFAGDASYTLTTPLA</sequence>
<dbReference type="Pfam" id="PF05270">
    <property type="entry name" value="AbfB"/>
    <property type="match status" value="1"/>
</dbReference>
<gene>
    <name evidence="7" type="ORF">GA0070623_0394</name>
</gene>
<comment type="similarity">
    <text evidence="2 5">Belongs to the glycosyl hydrolase 43 family.</text>
</comment>
<dbReference type="InterPro" id="IPR050727">
    <property type="entry name" value="GH43_arabinanases"/>
</dbReference>
<proteinExistence type="inferred from homology"/>